<dbReference type="EMBL" id="VDGT01000001">
    <property type="protein sequence ID" value="TNM34293.1"/>
    <property type="molecule type" value="Genomic_DNA"/>
</dbReference>
<dbReference type="Pfam" id="PF13579">
    <property type="entry name" value="Glyco_trans_4_4"/>
    <property type="match status" value="1"/>
</dbReference>
<keyword evidence="6" id="KW-1185">Reference proteome</keyword>
<dbReference type="InterPro" id="IPR028098">
    <property type="entry name" value="Glyco_trans_4-like_N"/>
</dbReference>
<dbReference type="GO" id="GO:0016757">
    <property type="term" value="F:glycosyltransferase activity"/>
    <property type="evidence" value="ECO:0007669"/>
    <property type="project" value="UniProtKB-KW"/>
</dbReference>
<accession>A0A5C4VEG9</accession>
<keyword evidence="1" id="KW-0328">Glycosyltransferase</keyword>
<dbReference type="InterPro" id="IPR050194">
    <property type="entry name" value="Glycosyltransferase_grp1"/>
</dbReference>
<evidence type="ECO:0000313" key="5">
    <source>
        <dbReference type="EMBL" id="TNM34293.1"/>
    </source>
</evidence>
<feature type="domain" description="Glycosyl transferase family 1" evidence="3">
    <location>
        <begin position="198"/>
        <end position="351"/>
    </location>
</feature>
<dbReference type="CDD" id="cd03801">
    <property type="entry name" value="GT4_PimA-like"/>
    <property type="match status" value="1"/>
</dbReference>
<dbReference type="SUPFAM" id="SSF53756">
    <property type="entry name" value="UDP-Glycosyltransferase/glycogen phosphorylase"/>
    <property type="match status" value="1"/>
</dbReference>
<dbReference type="PANTHER" id="PTHR45947:SF3">
    <property type="entry name" value="SULFOQUINOVOSYL TRANSFERASE SQD2"/>
    <property type="match status" value="1"/>
</dbReference>
<dbReference type="PANTHER" id="PTHR45947">
    <property type="entry name" value="SULFOQUINOVOSYL TRANSFERASE SQD2"/>
    <property type="match status" value="1"/>
</dbReference>
<protein>
    <submittedName>
        <fullName evidence="5">Glycosyltransferase</fullName>
    </submittedName>
</protein>
<dbReference type="RefSeq" id="WP_139640053.1">
    <property type="nucleotide sequence ID" value="NZ_BAAAZS010000014.1"/>
</dbReference>
<name>A0A5C4VEG9_9ACTN</name>
<keyword evidence="2 5" id="KW-0808">Transferase</keyword>
<dbReference type="OrthoDB" id="9806887at2"/>
<evidence type="ECO:0000259" key="3">
    <source>
        <dbReference type="Pfam" id="PF00534"/>
    </source>
</evidence>
<feature type="domain" description="Glycosyltransferase subfamily 4-like N-terminal" evidence="4">
    <location>
        <begin position="15"/>
        <end position="172"/>
    </location>
</feature>
<dbReference type="InterPro" id="IPR001296">
    <property type="entry name" value="Glyco_trans_1"/>
</dbReference>
<dbReference type="Proteomes" id="UP000311713">
    <property type="component" value="Unassembled WGS sequence"/>
</dbReference>
<evidence type="ECO:0000259" key="4">
    <source>
        <dbReference type="Pfam" id="PF13579"/>
    </source>
</evidence>
<dbReference type="Pfam" id="PF00534">
    <property type="entry name" value="Glycos_transf_1"/>
    <property type="match status" value="1"/>
</dbReference>
<evidence type="ECO:0000256" key="2">
    <source>
        <dbReference type="ARBA" id="ARBA00022679"/>
    </source>
</evidence>
<sequence length="495" mass="53906">MNILFVCSVYHPVTGGAQDPIDQLGAELVTRGHRVDVLTRHVPPTTPTREVRNGVRVHRVPNTVLPSDFRALSDELREFVREVHRPDVIHVVGLRRPLPLVAELLARLWGVPVIQTVGGYDIPDVVDPDPRLVWLTGRDLVLPAMRRADLLNAASDDLARQTELLLGDRAPVPTLYVGIDHGLFADAEPHRDASAWGPYVLSLRRLEPAKSVDRTIEALDHLRDEIPELCLVVAGDGSERAALEEYTERLGLSSRVHFVGEVPLEEAASLLRSAFATVVASKSEGGGLVNIEAQAAGCPVIATRAGGIGEYLGGESGAMYVDAPDGALIADALRALWNGPEARARLVEDARLLSERLSTRTLAVEYAELYAELAAGHRAREFVPWEAIGAALWEDLALPEGRAPTLDAPWRAPLAVEELVLSTADKEFRALGPGAERFYYLAWSSGVSTERLGEVCAYVLRATRELPGETVAAGLEHAADWGRFDIESCLSYVRD</sequence>
<dbReference type="AlphaFoldDB" id="A0A5C4VEG9"/>
<dbReference type="GO" id="GO:1901137">
    <property type="term" value="P:carbohydrate derivative biosynthetic process"/>
    <property type="evidence" value="ECO:0007669"/>
    <property type="project" value="UniProtKB-ARBA"/>
</dbReference>
<proteinExistence type="predicted"/>
<organism evidence="5 6">
    <name type="scientific">Streptomyces sedi</name>
    <dbReference type="NCBI Taxonomy" id="555059"/>
    <lineage>
        <taxon>Bacteria</taxon>
        <taxon>Bacillati</taxon>
        <taxon>Actinomycetota</taxon>
        <taxon>Actinomycetes</taxon>
        <taxon>Kitasatosporales</taxon>
        <taxon>Streptomycetaceae</taxon>
        <taxon>Streptomyces</taxon>
    </lineage>
</organism>
<dbReference type="Gene3D" id="3.40.50.2000">
    <property type="entry name" value="Glycogen Phosphorylase B"/>
    <property type="match status" value="2"/>
</dbReference>
<gene>
    <name evidence="5" type="ORF">FH715_00950</name>
</gene>
<evidence type="ECO:0000256" key="1">
    <source>
        <dbReference type="ARBA" id="ARBA00022676"/>
    </source>
</evidence>
<comment type="caution">
    <text evidence="5">The sequence shown here is derived from an EMBL/GenBank/DDBJ whole genome shotgun (WGS) entry which is preliminary data.</text>
</comment>
<reference evidence="5 6" key="1">
    <citation type="submission" date="2019-06" db="EMBL/GenBank/DDBJ databases">
        <title>Draft genome of Streptomyces sedi sp. JCM16909.</title>
        <authorList>
            <person name="Klykleung N."/>
            <person name="Tanasupawat S."/>
            <person name="Kudo T."/>
            <person name="Yuki M."/>
            <person name="Ohkuma M."/>
        </authorList>
    </citation>
    <scope>NUCLEOTIDE SEQUENCE [LARGE SCALE GENOMIC DNA]</scope>
    <source>
        <strain evidence="5 6">JCM 16909</strain>
    </source>
</reference>
<evidence type="ECO:0000313" key="6">
    <source>
        <dbReference type="Proteomes" id="UP000311713"/>
    </source>
</evidence>